<dbReference type="InterPro" id="IPR015421">
    <property type="entry name" value="PyrdxlP-dep_Trfase_major"/>
</dbReference>
<protein>
    <recommendedName>
        <fullName evidence="4">Aminotransferase</fullName>
        <ecNumber evidence="4">2.6.1.-</ecNumber>
    </recommendedName>
</protein>
<comment type="cofactor">
    <cofactor evidence="1 4">
        <name>pyridoxal 5'-phosphate</name>
        <dbReference type="ChEBI" id="CHEBI:597326"/>
    </cofactor>
</comment>
<dbReference type="InterPro" id="IPR015424">
    <property type="entry name" value="PyrdxlP-dep_Trfase"/>
</dbReference>
<evidence type="ECO:0000256" key="1">
    <source>
        <dbReference type="ARBA" id="ARBA00001933"/>
    </source>
</evidence>
<keyword evidence="7" id="KW-1185">Reference proteome</keyword>
<evidence type="ECO:0000313" key="7">
    <source>
        <dbReference type="Proteomes" id="UP001595805"/>
    </source>
</evidence>
<dbReference type="PROSITE" id="PS00105">
    <property type="entry name" value="AA_TRANSFER_CLASS_1"/>
    <property type="match status" value="1"/>
</dbReference>
<dbReference type="Pfam" id="PF00155">
    <property type="entry name" value="Aminotran_1_2"/>
    <property type="match status" value="1"/>
</dbReference>
<name>A0ABV8ARJ3_9BACT</name>
<keyword evidence="2 4" id="KW-0032">Aminotransferase</keyword>
<proteinExistence type="inferred from homology"/>
<dbReference type="CDD" id="cd00609">
    <property type="entry name" value="AAT_like"/>
    <property type="match status" value="1"/>
</dbReference>
<keyword evidence="3 4" id="KW-0808">Transferase</keyword>
<dbReference type="PANTHER" id="PTHR42832">
    <property type="entry name" value="AMINO ACID AMINOTRANSFERASE"/>
    <property type="match status" value="1"/>
</dbReference>
<dbReference type="Proteomes" id="UP001595805">
    <property type="component" value="Unassembled WGS sequence"/>
</dbReference>
<dbReference type="InterPro" id="IPR015422">
    <property type="entry name" value="PyrdxlP-dep_Trfase_small"/>
</dbReference>
<accession>A0ABV8ARJ3</accession>
<dbReference type="InterPro" id="IPR004839">
    <property type="entry name" value="Aminotransferase_I/II_large"/>
</dbReference>
<organism evidence="6 7">
    <name type="scientific">Algoriphagus namhaensis</name>
    <dbReference type="NCBI Taxonomy" id="915353"/>
    <lineage>
        <taxon>Bacteria</taxon>
        <taxon>Pseudomonadati</taxon>
        <taxon>Bacteroidota</taxon>
        <taxon>Cytophagia</taxon>
        <taxon>Cytophagales</taxon>
        <taxon>Cyclobacteriaceae</taxon>
        <taxon>Algoriphagus</taxon>
    </lineage>
</organism>
<comment type="caution">
    <text evidence="6">The sequence shown here is derived from an EMBL/GenBank/DDBJ whole genome shotgun (WGS) entry which is preliminary data.</text>
</comment>
<dbReference type="Gene3D" id="3.90.1150.10">
    <property type="entry name" value="Aspartate Aminotransferase, domain 1"/>
    <property type="match status" value="1"/>
</dbReference>
<dbReference type="PANTHER" id="PTHR42832:SF4">
    <property type="entry name" value="BLR3474 PROTEIN"/>
    <property type="match status" value="1"/>
</dbReference>
<dbReference type="RefSeq" id="WP_377905973.1">
    <property type="nucleotide sequence ID" value="NZ_JBHRZS010000007.1"/>
</dbReference>
<gene>
    <name evidence="6" type="ORF">ACFOSV_10530</name>
</gene>
<evidence type="ECO:0000256" key="4">
    <source>
        <dbReference type="RuleBase" id="RU000481"/>
    </source>
</evidence>
<feature type="domain" description="Aminotransferase class I/classII large" evidence="5">
    <location>
        <begin position="32"/>
        <end position="380"/>
    </location>
</feature>
<dbReference type="EMBL" id="JBHRZS010000007">
    <property type="protein sequence ID" value="MFC3880616.1"/>
    <property type="molecule type" value="Genomic_DNA"/>
</dbReference>
<sequence>MKGFAARMEGSQEYYFSKKLREVNRLIQEGKPVLNLGIGSPDLSPASEVIEALKNAASNERIHGYQSYQGLPELRAEMASYYSKNFNVTLDPESEILPLAGSKEGIMHISMAFLNPGDEVLIPDPGYPTYGSVTQLLGGICSPYYLDLNQSGRPNLEDLESKGLDRVKLMWINYPHMPTGAQGNQAIFKELLAFAKRHDIVLVHDNPYAHILNPQPQSILSLPEAKSHAMELNSLSKTYNIPGWRIGMLCGRKDWVDAVIRVKSNQDSGMFYGLQKGAIEALKLGPDWFDRLNEIYTKRRTLIWKLAELMDLSVQKDQAGLFVWGKVASDQNAEELVDKLLYEDQIFITPGKIFGPSGESYVRISLCQPEYKIQEAIQRIKKKSSK</sequence>
<reference evidence="7" key="1">
    <citation type="journal article" date="2019" name="Int. J. Syst. Evol. Microbiol.">
        <title>The Global Catalogue of Microorganisms (GCM) 10K type strain sequencing project: providing services to taxonomists for standard genome sequencing and annotation.</title>
        <authorList>
            <consortium name="The Broad Institute Genomics Platform"/>
            <consortium name="The Broad Institute Genome Sequencing Center for Infectious Disease"/>
            <person name="Wu L."/>
            <person name="Ma J."/>
        </authorList>
    </citation>
    <scope>NUCLEOTIDE SEQUENCE [LARGE SCALE GENOMIC DNA]</scope>
    <source>
        <strain evidence="7">CCUG 60523</strain>
    </source>
</reference>
<dbReference type="GO" id="GO:0008483">
    <property type="term" value="F:transaminase activity"/>
    <property type="evidence" value="ECO:0007669"/>
    <property type="project" value="UniProtKB-KW"/>
</dbReference>
<dbReference type="Gene3D" id="3.40.640.10">
    <property type="entry name" value="Type I PLP-dependent aspartate aminotransferase-like (Major domain)"/>
    <property type="match status" value="1"/>
</dbReference>
<evidence type="ECO:0000256" key="3">
    <source>
        <dbReference type="ARBA" id="ARBA00022679"/>
    </source>
</evidence>
<comment type="similarity">
    <text evidence="4">Belongs to the class-I pyridoxal-phosphate-dependent aminotransferase family.</text>
</comment>
<evidence type="ECO:0000259" key="5">
    <source>
        <dbReference type="Pfam" id="PF00155"/>
    </source>
</evidence>
<evidence type="ECO:0000313" key="6">
    <source>
        <dbReference type="EMBL" id="MFC3880616.1"/>
    </source>
</evidence>
<dbReference type="InterPro" id="IPR050881">
    <property type="entry name" value="LL-DAP_aminotransferase"/>
</dbReference>
<evidence type="ECO:0000256" key="2">
    <source>
        <dbReference type="ARBA" id="ARBA00022576"/>
    </source>
</evidence>
<dbReference type="InterPro" id="IPR004838">
    <property type="entry name" value="NHTrfase_class1_PyrdxlP-BS"/>
</dbReference>
<dbReference type="EC" id="2.6.1.-" evidence="4"/>
<dbReference type="SUPFAM" id="SSF53383">
    <property type="entry name" value="PLP-dependent transferases"/>
    <property type="match status" value="1"/>
</dbReference>